<sequence length="464" mass="50239">MPVRGGRGVAGSAESQSDWSAVVVMRSGYPATRMATGRSGYANSMGKHRVVVVGGGFGGLGVVRGLKRADVEVTLIDRTNHHLFQPLLYQVATALLPAGDIAPAFRAILRRQRNARVLLGEVTGFDTEQKRVHVDLPDGSSRTVGYETLVVAAGARDSYFGHDEWARSAPPMKTLEQAVDLRSKLLRAFETAVAADNAKEWLSFAIVGAGPTGVELAGQLADLARRALKGQFHEIDPRDIRITLLDAVPHVLPPFSEPLRQHTRKKLESLGVTVMTGAMVESIDDTGLTTKDGDRVEARTIIWAAGVQASQLARKLADATGAEFDRKGRILVNPSDCSVTGDIYAIGDMVNLNDLPGIAEPAIQEGHHVARVIRARLEGRPTKPFKYLDLGTMATISPGDAVADIKKLRLKGLIGKVAWAVVHIAFLVGWRNRVAVLAQWAWNLVTGRRAQPIILEPMHAIERK</sequence>
<dbReference type="EMBL" id="BAABBE010000007">
    <property type="protein sequence ID" value="GAA3640659.1"/>
    <property type="molecule type" value="Genomic_DNA"/>
</dbReference>
<dbReference type="PANTHER" id="PTHR43706">
    <property type="entry name" value="NADH DEHYDROGENASE"/>
    <property type="match status" value="1"/>
</dbReference>
<evidence type="ECO:0000256" key="3">
    <source>
        <dbReference type="ARBA" id="ARBA00022630"/>
    </source>
</evidence>
<keyword evidence="5" id="KW-0560">Oxidoreductase</keyword>
<dbReference type="InterPro" id="IPR036188">
    <property type="entry name" value="FAD/NAD-bd_sf"/>
</dbReference>
<dbReference type="Gene3D" id="3.50.50.100">
    <property type="match status" value="1"/>
</dbReference>
<protein>
    <recommendedName>
        <fullName evidence="2">NADH:ubiquinone reductase (non-electrogenic)</fullName>
        <ecNumber evidence="2">1.6.5.9</ecNumber>
    </recommendedName>
</protein>
<dbReference type="EC" id="1.6.5.9" evidence="2"/>
<dbReference type="PRINTS" id="PR00411">
    <property type="entry name" value="PNDRDTASEI"/>
</dbReference>
<comment type="similarity">
    <text evidence="1">Belongs to the NADH dehydrogenase family.</text>
</comment>
<evidence type="ECO:0000256" key="2">
    <source>
        <dbReference type="ARBA" id="ARBA00012637"/>
    </source>
</evidence>
<keyword evidence="3" id="KW-0285">Flavoprotein</keyword>
<name>A0ABP7AV42_9PSEU</name>
<evidence type="ECO:0000256" key="5">
    <source>
        <dbReference type="ARBA" id="ARBA00023002"/>
    </source>
</evidence>
<accession>A0ABP7AV42</accession>
<keyword evidence="6" id="KW-0520">NAD</keyword>
<feature type="domain" description="FAD/NAD(P)-binding" evidence="8">
    <location>
        <begin position="49"/>
        <end position="366"/>
    </location>
</feature>
<evidence type="ECO:0000313" key="9">
    <source>
        <dbReference type="EMBL" id="GAA3640659.1"/>
    </source>
</evidence>
<proteinExistence type="inferred from homology"/>
<dbReference type="InterPro" id="IPR023753">
    <property type="entry name" value="FAD/NAD-binding_dom"/>
</dbReference>
<keyword evidence="10" id="KW-1185">Reference proteome</keyword>
<keyword evidence="4" id="KW-0274">FAD</keyword>
<dbReference type="InterPro" id="IPR045024">
    <property type="entry name" value="NDH-2"/>
</dbReference>
<evidence type="ECO:0000259" key="8">
    <source>
        <dbReference type="Pfam" id="PF07992"/>
    </source>
</evidence>
<dbReference type="Proteomes" id="UP001500711">
    <property type="component" value="Unassembled WGS sequence"/>
</dbReference>
<dbReference type="Pfam" id="PF07992">
    <property type="entry name" value="Pyr_redox_2"/>
    <property type="match status" value="1"/>
</dbReference>
<gene>
    <name evidence="9" type="ORF">GCM10022267_28860</name>
</gene>
<comment type="caution">
    <text evidence="9">The sequence shown here is derived from an EMBL/GenBank/DDBJ whole genome shotgun (WGS) entry which is preliminary data.</text>
</comment>
<dbReference type="SUPFAM" id="SSF51905">
    <property type="entry name" value="FAD/NAD(P)-binding domain"/>
    <property type="match status" value="1"/>
</dbReference>
<dbReference type="PANTHER" id="PTHR43706:SF47">
    <property type="entry name" value="EXTERNAL NADH-UBIQUINONE OXIDOREDUCTASE 1, MITOCHONDRIAL-RELATED"/>
    <property type="match status" value="1"/>
</dbReference>
<comment type="catalytic activity">
    <reaction evidence="7">
        <text>a quinone + NADH + H(+) = a quinol + NAD(+)</text>
        <dbReference type="Rhea" id="RHEA:46160"/>
        <dbReference type="ChEBI" id="CHEBI:15378"/>
        <dbReference type="ChEBI" id="CHEBI:24646"/>
        <dbReference type="ChEBI" id="CHEBI:57540"/>
        <dbReference type="ChEBI" id="CHEBI:57945"/>
        <dbReference type="ChEBI" id="CHEBI:132124"/>
        <dbReference type="EC" id="1.6.5.9"/>
    </reaction>
</comment>
<reference evidence="10" key="1">
    <citation type="journal article" date="2019" name="Int. J. Syst. Evol. Microbiol.">
        <title>The Global Catalogue of Microorganisms (GCM) 10K type strain sequencing project: providing services to taxonomists for standard genome sequencing and annotation.</title>
        <authorList>
            <consortium name="The Broad Institute Genomics Platform"/>
            <consortium name="The Broad Institute Genome Sequencing Center for Infectious Disease"/>
            <person name="Wu L."/>
            <person name="Ma J."/>
        </authorList>
    </citation>
    <scope>NUCLEOTIDE SEQUENCE [LARGE SCALE GENOMIC DNA]</scope>
    <source>
        <strain evidence="10">JCM 17494</strain>
    </source>
</reference>
<evidence type="ECO:0000256" key="1">
    <source>
        <dbReference type="ARBA" id="ARBA00005272"/>
    </source>
</evidence>
<evidence type="ECO:0000256" key="4">
    <source>
        <dbReference type="ARBA" id="ARBA00022827"/>
    </source>
</evidence>
<organism evidence="9 10">
    <name type="scientific">Lentzea roselyniae</name>
    <dbReference type="NCBI Taxonomy" id="531940"/>
    <lineage>
        <taxon>Bacteria</taxon>
        <taxon>Bacillati</taxon>
        <taxon>Actinomycetota</taxon>
        <taxon>Actinomycetes</taxon>
        <taxon>Pseudonocardiales</taxon>
        <taxon>Pseudonocardiaceae</taxon>
        <taxon>Lentzea</taxon>
    </lineage>
</organism>
<evidence type="ECO:0000256" key="7">
    <source>
        <dbReference type="ARBA" id="ARBA00047599"/>
    </source>
</evidence>
<evidence type="ECO:0000313" key="10">
    <source>
        <dbReference type="Proteomes" id="UP001500711"/>
    </source>
</evidence>
<evidence type="ECO:0000256" key="6">
    <source>
        <dbReference type="ARBA" id="ARBA00023027"/>
    </source>
</evidence>
<dbReference type="PRINTS" id="PR00368">
    <property type="entry name" value="FADPNR"/>
</dbReference>